<proteinExistence type="predicted"/>
<dbReference type="EMBL" id="NJHN03000090">
    <property type="protein sequence ID" value="KAH9416642.1"/>
    <property type="molecule type" value="Genomic_DNA"/>
</dbReference>
<accession>A0ABQ8J2A2</accession>
<sequence length="115" mass="13546">MINIRGTLAILRHSIFKHHHYDHHRTQTNYLCQCPWLKSEKNHQHKLYENIHQGKDIALHSTCQPGRPFISVPFGNFNNQYGSFDNFAVVDDFHNAKSFGERLPKDFSKIFIIKI</sequence>
<gene>
    <name evidence="1" type="ORF">DERP_010007</name>
</gene>
<organism evidence="1 2">
    <name type="scientific">Dermatophagoides pteronyssinus</name>
    <name type="common">European house dust mite</name>
    <dbReference type="NCBI Taxonomy" id="6956"/>
    <lineage>
        <taxon>Eukaryota</taxon>
        <taxon>Metazoa</taxon>
        <taxon>Ecdysozoa</taxon>
        <taxon>Arthropoda</taxon>
        <taxon>Chelicerata</taxon>
        <taxon>Arachnida</taxon>
        <taxon>Acari</taxon>
        <taxon>Acariformes</taxon>
        <taxon>Sarcoptiformes</taxon>
        <taxon>Astigmata</taxon>
        <taxon>Psoroptidia</taxon>
        <taxon>Analgoidea</taxon>
        <taxon>Pyroglyphidae</taxon>
        <taxon>Dermatophagoidinae</taxon>
        <taxon>Dermatophagoides</taxon>
    </lineage>
</organism>
<keyword evidence="2" id="KW-1185">Reference proteome</keyword>
<protein>
    <submittedName>
        <fullName evidence="1">Uncharacterized protein</fullName>
    </submittedName>
</protein>
<name>A0ABQ8J2A2_DERPT</name>
<dbReference type="Proteomes" id="UP000887458">
    <property type="component" value="Unassembled WGS sequence"/>
</dbReference>
<evidence type="ECO:0000313" key="1">
    <source>
        <dbReference type="EMBL" id="KAH9416642.1"/>
    </source>
</evidence>
<evidence type="ECO:0000313" key="2">
    <source>
        <dbReference type="Proteomes" id="UP000887458"/>
    </source>
</evidence>
<comment type="caution">
    <text evidence="1">The sequence shown here is derived from an EMBL/GenBank/DDBJ whole genome shotgun (WGS) entry which is preliminary data.</text>
</comment>
<reference evidence="1 2" key="1">
    <citation type="journal article" date="2018" name="J. Allergy Clin. Immunol.">
        <title>High-quality assembly of Dermatophagoides pteronyssinus genome and transcriptome reveals a wide range of novel allergens.</title>
        <authorList>
            <person name="Liu X.Y."/>
            <person name="Yang K.Y."/>
            <person name="Wang M.Q."/>
            <person name="Kwok J.S."/>
            <person name="Zeng X."/>
            <person name="Yang Z."/>
            <person name="Xiao X.J."/>
            <person name="Lau C.P."/>
            <person name="Li Y."/>
            <person name="Huang Z.M."/>
            <person name="Ba J.G."/>
            <person name="Yim A.K."/>
            <person name="Ouyang C.Y."/>
            <person name="Ngai S.M."/>
            <person name="Chan T.F."/>
            <person name="Leung E.L."/>
            <person name="Liu L."/>
            <person name="Liu Z.G."/>
            <person name="Tsui S.K."/>
        </authorList>
    </citation>
    <scope>NUCLEOTIDE SEQUENCE [LARGE SCALE GENOMIC DNA]</scope>
    <source>
        <strain evidence="1">Derp</strain>
    </source>
</reference>
<reference evidence="1 2" key="2">
    <citation type="journal article" date="2022" name="Mol. Biol. Evol.">
        <title>Comparative Genomics Reveals Insights into the Divergent Evolution of Astigmatic Mites and Household Pest Adaptations.</title>
        <authorList>
            <person name="Xiong Q."/>
            <person name="Wan A.T."/>
            <person name="Liu X."/>
            <person name="Fung C.S."/>
            <person name="Xiao X."/>
            <person name="Malainual N."/>
            <person name="Hou J."/>
            <person name="Wang L."/>
            <person name="Wang M."/>
            <person name="Yang K.Y."/>
            <person name="Cui Y."/>
            <person name="Leung E.L."/>
            <person name="Nong W."/>
            <person name="Shin S.K."/>
            <person name="Au S.W."/>
            <person name="Jeong K.Y."/>
            <person name="Chew F.T."/>
            <person name="Hui J.H."/>
            <person name="Leung T.F."/>
            <person name="Tungtrongchitr A."/>
            <person name="Zhong N."/>
            <person name="Liu Z."/>
            <person name="Tsui S.K."/>
        </authorList>
    </citation>
    <scope>NUCLEOTIDE SEQUENCE [LARGE SCALE GENOMIC DNA]</scope>
    <source>
        <strain evidence="1">Derp</strain>
    </source>
</reference>